<evidence type="ECO:0000313" key="8">
    <source>
        <dbReference type="Proteomes" id="UP000433104"/>
    </source>
</evidence>
<dbReference type="FunFam" id="1.10.600.10:FF:000020">
    <property type="entry name" value="Phytoene synthase"/>
    <property type="match status" value="1"/>
</dbReference>
<dbReference type="Pfam" id="PF00494">
    <property type="entry name" value="SQS_PSY"/>
    <property type="match status" value="1"/>
</dbReference>
<dbReference type="GO" id="GO:0004311">
    <property type="term" value="F:geranylgeranyl diphosphate synthase activity"/>
    <property type="evidence" value="ECO:0007669"/>
    <property type="project" value="InterPro"/>
</dbReference>
<comment type="similarity">
    <text evidence="2">Belongs to the phytoene/squalene synthase family.</text>
</comment>
<evidence type="ECO:0000256" key="4">
    <source>
        <dbReference type="ARBA" id="ARBA00022746"/>
    </source>
</evidence>
<dbReference type="SFLD" id="SFLDS00005">
    <property type="entry name" value="Isoprenoid_Synthase_Type_I"/>
    <property type="match status" value="1"/>
</dbReference>
<dbReference type="OrthoDB" id="9807580at2"/>
<gene>
    <name evidence="7" type="ORF">GRI38_13395</name>
</gene>
<dbReference type="EMBL" id="WTYW01000006">
    <property type="protein sequence ID" value="MXO87023.1"/>
    <property type="molecule type" value="Genomic_DNA"/>
</dbReference>
<feature type="region of interest" description="Disordered" evidence="6">
    <location>
        <begin position="1"/>
        <end position="25"/>
    </location>
</feature>
<dbReference type="InterPro" id="IPR033904">
    <property type="entry name" value="Trans_IPPS_HH"/>
</dbReference>
<dbReference type="SUPFAM" id="SSF48576">
    <property type="entry name" value="Terpenoid synthases"/>
    <property type="match status" value="1"/>
</dbReference>
<comment type="caution">
    <text evidence="7">The sequence shown here is derived from an EMBL/GenBank/DDBJ whole genome shotgun (WGS) entry which is preliminary data.</text>
</comment>
<dbReference type="AlphaFoldDB" id="A0A844ZHW2"/>
<keyword evidence="3" id="KW-0808">Transferase</keyword>
<evidence type="ECO:0000256" key="5">
    <source>
        <dbReference type="ARBA" id="ARBA00053028"/>
    </source>
</evidence>
<dbReference type="PROSITE" id="PS01045">
    <property type="entry name" value="SQUALEN_PHYTOEN_SYN_2"/>
    <property type="match status" value="1"/>
</dbReference>
<name>A0A844ZHW2_9SPHN</name>
<dbReference type="PROSITE" id="PS01044">
    <property type="entry name" value="SQUALEN_PHYTOEN_SYN_1"/>
    <property type="match status" value="1"/>
</dbReference>
<dbReference type="SFLD" id="SFLDG01018">
    <property type="entry name" value="Squalene/Phytoene_Synthase_Lik"/>
    <property type="match status" value="1"/>
</dbReference>
<reference evidence="7 8" key="1">
    <citation type="submission" date="2019-12" db="EMBL/GenBank/DDBJ databases">
        <title>Genomic-based taxomic classification of the family Erythrobacteraceae.</title>
        <authorList>
            <person name="Xu L."/>
        </authorList>
    </citation>
    <scope>NUCLEOTIDE SEQUENCE [LARGE SCALE GENOMIC DNA]</scope>
    <source>
        <strain evidence="7 8">MCCC 1A09962</strain>
    </source>
</reference>
<dbReference type="GO" id="GO:0016117">
    <property type="term" value="P:carotenoid biosynthetic process"/>
    <property type="evidence" value="ECO:0007669"/>
    <property type="project" value="UniProtKB-KW"/>
</dbReference>
<dbReference type="CDD" id="cd00683">
    <property type="entry name" value="Trans_IPPS_HH"/>
    <property type="match status" value="1"/>
</dbReference>
<dbReference type="Gene3D" id="1.10.600.10">
    <property type="entry name" value="Farnesyl Diphosphate Synthase"/>
    <property type="match status" value="1"/>
</dbReference>
<sequence length="337" mass="37443">MSKPRLLSPSRVMRATPGQPGGGRDRYALVDKAHEAIREGSRSFAMASALFDTKTRERVWLLYAWCRRCDDIADNQEMGGELGSQKNKQDRVEAIRVLTRRAFEGQPTADPAFDGFGQVAAEAGLTKQMADDVISGFALDASDWQPRTDGDLMRYCYHVAGAVGVMMAQVMGVPDGDDDTLDRACDLGLAFQLANISRDVVEDAAAGRCYIPANWLVEADLEPGEHAKPNNRFALASLMPRMIERMDRHIAAARLGAARLSFRQRWAILAAARIYGAIGHKVLDRGQNAWNHRVVVGRLEKLWHVAASFGEALINRPTPPDPMPYWKREMLLPVRGW</sequence>
<dbReference type="Proteomes" id="UP000433104">
    <property type="component" value="Unassembled WGS sequence"/>
</dbReference>
<protein>
    <submittedName>
        <fullName evidence="7">Phytoene/squalene synthase family protein</fullName>
    </submittedName>
</protein>
<evidence type="ECO:0000256" key="3">
    <source>
        <dbReference type="ARBA" id="ARBA00022679"/>
    </source>
</evidence>
<dbReference type="InterPro" id="IPR002060">
    <property type="entry name" value="Squ/phyt_synthse"/>
</dbReference>
<keyword evidence="8" id="KW-1185">Reference proteome</keyword>
<keyword evidence="4" id="KW-0125">Carotenoid biosynthesis</keyword>
<evidence type="ECO:0000256" key="6">
    <source>
        <dbReference type="SAM" id="MobiDB-lite"/>
    </source>
</evidence>
<accession>A0A844ZHW2</accession>
<proteinExistence type="inferred from homology"/>
<dbReference type="PANTHER" id="PTHR31480">
    <property type="entry name" value="BIFUNCTIONAL LYCOPENE CYCLASE/PHYTOENE SYNTHASE"/>
    <property type="match status" value="1"/>
</dbReference>
<dbReference type="SFLD" id="SFLDG01212">
    <property type="entry name" value="Phytoene_synthase_like"/>
    <property type="match status" value="1"/>
</dbReference>
<comment type="pathway">
    <text evidence="1">Carotenoid biosynthesis; phytoene biosynthesis.</text>
</comment>
<dbReference type="RefSeq" id="WP_160685197.1">
    <property type="nucleotide sequence ID" value="NZ_WTYW01000006.1"/>
</dbReference>
<dbReference type="GO" id="GO:0051996">
    <property type="term" value="F:squalene synthase [NAD(P)H] activity"/>
    <property type="evidence" value="ECO:0007669"/>
    <property type="project" value="InterPro"/>
</dbReference>
<organism evidence="7 8">
    <name type="scientific">Parapontixanthobacter aurantiacus</name>
    <dbReference type="NCBI Taxonomy" id="1463599"/>
    <lineage>
        <taxon>Bacteria</taxon>
        <taxon>Pseudomonadati</taxon>
        <taxon>Pseudomonadota</taxon>
        <taxon>Alphaproteobacteria</taxon>
        <taxon>Sphingomonadales</taxon>
        <taxon>Erythrobacteraceae</taxon>
        <taxon>Parapontixanthobacter</taxon>
    </lineage>
</organism>
<dbReference type="InterPro" id="IPR008949">
    <property type="entry name" value="Isoprenoid_synthase_dom_sf"/>
</dbReference>
<dbReference type="InterPro" id="IPR044843">
    <property type="entry name" value="Trans_IPPS_bact-type"/>
</dbReference>
<dbReference type="InterPro" id="IPR019845">
    <property type="entry name" value="Squalene/phytoene_synthase_CS"/>
</dbReference>
<evidence type="ECO:0000313" key="7">
    <source>
        <dbReference type="EMBL" id="MXO87023.1"/>
    </source>
</evidence>
<evidence type="ECO:0000256" key="2">
    <source>
        <dbReference type="ARBA" id="ARBA00006251"/>
    </source>
</evidence>
<evidence type="ECO:0000256" key="1">
    <source>
        <dbReference type="ARBA" id="ARBA00004684"/>
    </source>
</evidence>
<comment type="cofactor">
    <cofactor evidence="5">
        <name>ATP</name>
        <dbReference type="ChEBI" id="CHEBI:30616"/>
    </cofactor>
</comment>